<dbReference type="Proteomes" id="UP000467841">
    <property type="component" value="Unassembled WGS sequence"/>
</dbReference>
<dbReference type="GO" id="GO:0015074">
    <property type="term" value="P:DNA integration"/>
    <property type="evidence" value="ECO:0007669"/>
    <property type="project" value="InterPro"/>
</dbReference>
<dbReference type="Pfam" id="PF13976">
    <property type="entry name" value="gag_pre-integrs"/>
    <property type="match status" value="1"/>
</dbReference>
<dbReference type="InterPro" id="IPR012337">
    <property type="entry name" value="RNaseH-like_sf"/>
</dbReference>
<sequence length="1309" mass="146970">MRGVNSFSRTASLDVVGHVDGTTVPNGDNDGPWQKRDGLVKLWIYGTLTPPLFKKAFQAGDTARDIWLRIENLFRNNKEARAIQLDTELRTTEIGDRSVEDYCQRLKSISDLLKNVDAPVPDRMLVTYMLNGLNDKFDNIINVIKHREPFPTFEVARSMLESEETRLKKSHKTVASQTDHPSSSAALTVSSDQPKFQRPPAPKISNHRGNRRNNGTRFRGRHNFSPRPTYPNWATNQYWPGPVPQWQYQFGPWNPYPFPNDTRGIMGPRPSPPRSSSANVVDQVFQPTTDFSEAYNTMTLPDPSATNWFMDTGATTHLASTPGILNSALNRNIAHSVVVGNGSSIPAIASGNSLITSQTRPLSLNNVLVTPQIVKNLISVRRFTIDNWCSVEFDPFGFCVKDLQTRRTLLRSDSTGDLYPLPASSSTSQSTALTASSLSLWHKRLGHLNNESLRSVISFNNLACNKDSLPLCTACQLGKQIKLPFFPSQTIVSKPFELIHSDVWTSPVSSISGLRYYVLFLDHYTHFLWVYPLRRKSEVFSKFLHFYSHIQTQFNSPIKAFQCDNGGEYNNTDFHKFFDTNGIQVRFSCPHTSQQNGKSERMIRTINNSIRSLLFQAKLSPAYWVEALHVAVHLINILPSSAIQNQVPYTLLFQKPPTYDHLKVFGCLCFPNLNHSNLHKLSPRTTPCLFLGYPSQHRGYRCLDLKTNRIIISRHVAFDESIFPAAVTVHDPPSLYQFLNGYEEPSPMLHSLLQTPLPQTPPQPPNVPAPPPPPNVAAPPQPPVIPAPSQPTHQMATRSKHGIRKPRSLMSLLVTSKHSVSPLPLSYKQALSDPNWNPAATEEFNALLKNGAFARYKARLVANGKSQEAGVDFDETFSPVFKPATIRSVLHVSLARDWPIHQLDVQNAFLHGDLEETIYMFQPPGFADPKAPDHVCKLKRSLYGLKQAPRAWNSRFARFMTNIGFVASKSDASLFIYRKGDQQAYLLLYVDDIVLTASTKELLQHIIKLLKTEFPMTDMGRLHYFLGIKAEFKNGGIFLSQSAYALDIIERAGMKNCKPCATPVDLKSKLSANSGDRIDNPTAYRSLAGALQYLTFTRPDISYAVNQICLFMHDPREQHLQALKRILRYVQGTHTHGLHLQKGSINDITAYSDADWAGCPDTRRSSSGYCLYLGPNLVSWSSKRQPTVSRSSAEAEYKGVANAVAEACWLRNLLLELHCPITKASVIYCDNISAVYLSSNPVKHQRTKHIEIDIHFVREKVKIGQVKVFHVPSSLQFADIFTKGLPTMLFNDFRDSLTVRNPNVLTAGG</sequence>
<accession>A0A6D2HU27</accession>
<organism evidence="4 5">
    <name type="scientific">Microthlaspi erraticum</name>
    <dbReference type="NCBI Taxonomy" id="1685480"/>
    <lineage>
        <taxon>Eukaryota</taxon>
        <taxon>Viridiplantae</taxon>
        <taxon>Streptophyta</taxon>
        <taxon>Embryophyta</taxon>
        <taxon>Tracheophyta</taxon>
        <taxon>Spermatophyta</taxon>
        <taxon>Magnoliopsida</taxon>
        <taxon>eudicotyledons</taxon>
        <taxon>Gunneridae</taxon>
        <taxon>Pentapetalae</taxon>
        <taxon>rosids</taxon>
        <taxon>malvids</taxon>
        <taxon>Brassicales</taxon>
        <taxon>Brassicaceae</taxon>
        <taxon>Coluteocarpeae</taxon>
        <taxon>Microthlaspi</taxon>
    </lineage>
</organism>
<feature type="compositionally biased region" description="Pro residues" evidence="2">
    <location>
        <begin position="758"/>
        <end position="789"/>
    </location>
</feature>
<dbReference type="OrthoDB" id="414945at2759"/>
<dbReference type="GO" id="GO:0004190">
    <property type="term" value="F:aspartic-type endopeptidase activity"/>
    <property type="evidence" value="ECO:0007669"/>
    <property type="project" value="UniProtKB-KW"/>
</dbReference>
<name>A0A6D2HU27_9BRAS</name>
<keyword evidence="1" id="KW-0378">Hydrolase</keyword>
<dbReference type="EMBL" id="CACVBM020000554">
    <property type="protein sequence ID" value="CAA7020454.1"/>
    <property type="molecule type" value="Genomic_DNA"/>
</dbReference>
<dbReference type="Gene3D" id="3.30.420.10">
    <property type="entry name" value="Ribonuclease H-like superfamily/Ribonuclease H"/>
    <property type="match status" value="1"/>
</dbReference>
<dbReference type="InterPro" id="IPR057670">
    <property type="entry name" value="SH3_retrovirus"/>
</dbReference>
<keyword evidence="5" id="KW-1185">Reference proteome</keyword>
<dbReference type="InterPro" id="IPR001584">
    <property type="entry name" value="Integrase_cat-core"/>
</dbReference>
<dbReference type="InterPro" id="IPR013103">
    <property type="entry name" value="RVT_2"/>
</dbReference>
<evidence type="ECO:0000259" key="3">
    <source>
        <dbReference type="PROSITE" id="PS50994"/>
    </source>
</evidence>
<dbReference type="GO" id="GO:0003676">
    <property type="term" value="F:nucleic acid binding"/>
    <property type="evidence" value="ECO:0007669"/>
    <property type="project" value="InterPro"/>
</dbReference>
<evidence type="ECO:0000313" key="4">
    <source>
        <dbReference type="EMBL" id="CAA7020454.1"/>
    </source>
</evidence>
<feature type="domain" description="Integrase catalytic" evidence="3">
    <location>
        <begin position="491"/>
        <end position="656"/>
    </location>
</feature>
<dbReference type="InterPro" id="IPR054722">
    <property type="entry name" value="PolX-like_BBD"/>
</dbReference>
<dbReference type="PANTHER" id="PTHR11439">
    <property type="entry name" value="GAG-POL-RELATED RETROTRANSPOSON"/>
    <property type="match status" value="1"/>
</dbReference>
<dbReference type="PROSITE" id="PS50994">
    <property type="entry name" value="INTEGRASE"/>
    <property type="match status" value="1"/>
</dbReference>
<keyword evidence="1" id="KW-0064">Aspartyl protease</keyword>
<dbReference type="SUPFAM" id="SSF53098">
    <property type="entry name" value="Ribonuclease H-like"/>
    <property type="match status" value="1"/>
</dbReference>
<evidence type="ECO:0000313" key="5">
    <source>
        <dbReference type="Proteomes" id="UP000467841"/>
    </source>
</evidence>
<gene>
    <name evidence="4" type="ORF">MERR_LOCUS7689</name>
</gene>
<dbReference type="Pfam" id="PF25597">
    <property type="entry name" value="SH3_retrovirus"/>
    <property type="match status" value="1"/>
</dbReference>
<dbReference type="PANTHER" id="PTHR11439:SF524">
    <property type="entry name" value="RNA-DIRECTED DNA POLYMERASE, PROTEIN KINASE RLK-PELLE-DLSV FAMILY"/>
    <property type="match status" value="1"/>
</dbReference>
<dbReference type="InterPro" id="IPR043502">
    <property type="entry name" value="DNA/RNA_pol_sf"/>
</dbReference>
<keyword evidence="1" id="KW-0645">Protease</keyword>
<dbReference type="Pfam" id="PF07727">
    <property type="entry name" value="RVT_2"/>
    <property type="match status" value="1"/>
</dbReference>
<dbReference type="SUPFAM" id="SSF56672">
    <property type="entry name" value="DNA/RNA polymerases"/>
    <property type="match status" value="1"/>
</dbReference>
<feature type="compositionally biased region" description="Polar residues" evidence="2">
    <location>
        <begin position="173"/>
        <end position="194"/>
    </location>
</feature>
<proteinExistence type="predicted"/>
<reference evidence="4" key="1">
    <citation type="submission" date="2020-01" db="EMBL/GenBank/DDBJ databases">
        <authorList>
            <person name="Mishra B."/>
        </authorList>
    </citation>
    <scope>NUCLEOTIDE SEQUENCE [LARGE SCALE GENOMIC DNA]</scope>
</reference>
<evidence type="ECO:0000256" key="1">
    <source>
        <dbReference type="ARBA" id="ARBA00022750"/>
    </source>
</evidence>
<dbReference type="CDD" id="cd09272">
    <property type="entry name" value="RNase_HI_RT_Ty1"/>
    <property type="match status" value="1"/>
</dbReference>
<dbReference type="Pfam" id="PF00665">
    <property type="entry name" value="rve"/>
    <property type="match status" value="1"/>
</dbReference>
<feature type="region of interest" description="Disordered" evidence="2">
    <location>
        <begin position="749"/>
        <end position="802"/>
    </location>
</feature>
<dbReference type="Pfam" id="PF14223">
    <property type="entry name" value="Retrotran_gag_2"/>
    <property type="match status" value="1"/>
</dbReference>
<evidence type="ECO:0000256" key="2">
    <source>
        <dbReference type="SAM" id="MobiDB-lite"/>
    </source>
</evidence>
<comment type="caution">
    <text evidence="4">The sequence shown here is derived from an EMBL/GenBank/DDBJ whole genome shotgun (WGS) entry which is preliminary data.</text>
</comment>
<dbReference type="Pfam" id="PF22936">
    <property type="entry name" value="Pol_BBD"/>
    <property type="match status" value="1"/>
</dbReference>
<protein>
    <recommendedName>
        <fullName evidence="3">Integrase catalytic domain-containing protein</fullName>
    </recommendedName>
</protein>
<feature type="region of interest" description="Disordered" evidence="2">
    <location>
        <begin position="166"/>
        <end position="229"/>
    </location>
</feature>
<dbReference type="InterPro" id="IPR036397">
    <property type="entry name" value="RNaseH_sf"/>
</dbReference>
<dbReference type="InterPro" id="IPR025724">
    <property type="entry name" value="GAG-pre-integrase_dom"/>
</dbReference>